<dbReference type="Gene3D" id="3.30.160.60">
    <property type="entry name" value="Classic Zinc Finger"/>
    <property type="match status" value="1"/>
</dbReference>
<gene>
    <name evidence="4" type="ORF">DPMN_017373</name>
</gene>
<dbReference type="Gene3D" id="2.120.10.30">
    <property type="entry name" value="TolB, C-terminal domain"/>
    <property type="match status" value="1"/>
</dbReference>
<feature type="coiled-coil region" evidence="2">
    <location>
        <begin position="133"/>
        <end position="171"/>
    </location>
</feature>
<evidence type="ECO:0000256" key="1">
    <source>
        <dbReference type="PROSITE-ProRule" id="PRU00024"/>
    </source>
</evidence>
<dbReference type="InterPro" id="IPR000315">
    <property type="entry name" value="Znf_B-box"/>
</dbReference>
<dbReference type="GO" id="GO:0008270">
    <property type="term" value="F:zinc ion binding"/>
    <property type="evidence" value="ECO:0007669"/>
    <property type="project" value="UniProtKB-KW"/>
</dbReference>
<name>A0A9D4NGC7_DREPO</name>
<dbReference type="InterPro" id="IPR047153">
    <property type="entry name" value="TRIM45/56/19-like"/>
</dbReference>
<dbReference type="SUPFAM" id="SSF57845">
    <property type="entry name" value="B-box zinc-binding domain"/>
    <property type="match status" value="1"/>
</dbReference>
<keyword evidence="1" id="KW-0862">Zinc</keyword>
<evidence type="ECO:0000256" key="2">
    <source>
        <dbReference type="SAM" id="Coils"/>
    </source>
</evidence>
<dbReference type="PROSITE" id="PS50119">
    <property type="entry name" value="ZF_BBOX"/>
    <property type="match status" value="2"/>
</dbReference>
<organism evidence="4 5">
    <name type="scientific">Dreissena polymorpha</name>
    <name type="common">Zebra mussel</name>
    <name type="synonym">Mytilus polymorpha</name>
    <dbReference type="NCBI Taxonomy" id="45954"/>
    <lineage>
        <taxon>Eukaryota</taxon>
        <taxon>Metazoa</taxon>
        <taxon>Spiralia</taxon>
        <taxon>Lophotrochozoa</taxon>
        <taxon>Mollusca</taxon>
        <taxon>Bivalvia</taxon>
        <taxon>Autobranchia</taxon>
        <taxon>Heteroconchia</taxon>
        <taxon>Euheterodonta</taxon>
        <taxon>Imparidentia</taxon>
        <taxon>Neoheterodontei</taxon>
        <taxon>Myida</taxon>
        <taxon>Dreissenoidea</taxon>
        <taxon>Dreissenidae</taxon>
        <taxon>Dreissena</taxon>
    </lineage>
</organism>
<evidence type="ECO:0000313" key="5">
    <source>
        <dbReference type="Proteomes" id="UP000828390"/>
    </source>
</evidence>
<sequence length="558" mass="62955">MATKEDTPVLQKGSDALFDYCCCVCDDNDTLTEALFYCESCCKWYCDQCVSLHGQMYKKHTTLGKSEQVKWPVARGVAELLTKCEEHKGKMIEMFCADHSHLCCTTCVLLDHRQCNKVTQITSGEHKKEHDDLQKLTTDIINLTQRLRKLVEQKECKVKSLQCAYDNIIEEITLVRQKFNAALDLLVQRTINEGRQVVARLKKSLQADVFSGKAALKRIQSLQDASDKIAPHDSELSTVAFMKIENELLTSDSILREMDSKSDFTLSFTLDKNIENCLATMTTLGTINTSNSSTVIATTRNSHYNIKLSGEATCEIRCICEMPNGNVIIADAKNNKIKILDKHFHVVSYYDMPACPFYVCQITDAEVAVAVYNWKSVHEIHVLALTNDTMVEKEIFKLTHPCTGIRHYNGHLYVASTQALYRYTMTGMLLDKMYEDTSGYCTVYRFALNANGDRIHVIDYTNHKVLTLNMSGQFLSSFADPELQCPIDVQVTESEQVLVCGYASKNIIQLNSEGTEKIANVASLKEGTQLLSICCSRQTGSIFVGRYRNDDIVVYDKK</sequence>
<proteinExistence type="predicted"/>
<reference evidence="4" key="2">
    <citation type="submission" date="2020-11" db="EMBL/GenBank/DDBJ databases">
        <authorList>
            <person name="McCartney M.A."/>
            <person name="Auch B."/>
            <person name="Kono T."/>
            <person name="Mallez S."/>
            <person name="Becker A."/>
            <person name="Gohl D.M."/>
            <person name="Silverstein K.A.T."/>
            <person name="Koren S."/>
            <person name="Bechman K.B."/>
            <person name="Herman A."/>
            <person name="Abrahante J.E."/>
            <person name="Garbe J."/>
        </authorList>
    </citation>
    <scope>NUCLEOTIDE SEQUENCE</scope>
    <source>
        <strain evidence="4">Duluth1</strain>
        <tissue evidence="4">Whole animal</tissue>
    </source>
</reference>
<feature type="domain" description="B box-type" evidence="3">
    <location>
        <begin position="24"/>
        <end position="65"/>
    </location>
</feature>
<keyword evidence="2" id="KW-0175">Coiled coil</keyword>
<dbReference type="Proteomes" id="UP000828390">
    <property type="component" value="Unassembled WGS sequence"/>
</dbReference>
<evidence type="ECO:0000259" key="3">
    <source>
        <dbReference type="PROSITE" id="PS50119"/>
    </source>
</evidence>
<dbReference type="InterPro" id="IPR011042">
    <property type="entry name" value="6-blade_b-propeller_TolB-like"/>
</dbReference>
<dbReference type="OrthoDB" id="6108862at2759"/>
<dbReference type="AlphaFoldDB" id="A0A9D4NGC7"/>
<keyword evidence="1" id="KW-0863">Zinc-finger</keyword>
<dbReference type="SUPFAM" id="SSF101898">
    <property type="entry name" value="NHL repeat"/>
    <property type="match status" value="1"/>
</dbReference>
<dbReference type="PANTHER" id="PTHR25462">
    <property type="entry name" value="BONUS, ISOFORM C-RELATED"/>
    <property type="match status" value="1"/>
</dbReference>
<evidence type="ECO:0000313" key="4">
    <source>
        <dbReference type="EMBL" id="KAH3893229.1"/>
    </source>
</evidence>
<feature type="domain" description="B box-type" evidence="3">
    <location>
        <begin position="79"/>
        <end position="121"/>
    </location>
</feature>
<keyword evidence="1" id="KW-0479">Metal-binding</keyword>
<reference evidence="4" key="1">
    <citation type="journal article" date="2019" name="bioRxiv">
        <title>The Genome of the Zebra Mussel, Dreissena polymorpha: A Resource for Invasive Species Research.</title>
        <authorList>
            <person name="McCartney M.A."/>
            <person name="Auch B."/>
            <person name="Kono T."/>
            <person name="Mallez S."/>
            <person name="Zhang Y."/>
            <person name="Obille A."/>
            <person name="Becker A."/>
            <person name="Abrahante J.E."/>
            <person name="Garbe J."/>
            <person name="Badalamenti J.P."/>
            <person name="Herman A."/>
            <person name="Mangelson H."/>
            <person name="Liachko I."/>
            <person name="Sullivan S."/>
            <person name="Sone E.D."/>
            <person name="Koren S."/>
            <person name="Silverstein K.A.T."/>
            <person name="Beckman K.B."/>
            <person name="Gohl D.M."/>
        </authorList>
    </citation>
    <scope>NUCLEOTIDE SEQUENCE</scope>
    <source>
        <strain evidence="4">Duluth1</strain>
        <tissue evidence="4">Whole animal</tissue>
    </source>
</reference>
<accession>A0A9D4NGC7</accession>
<protein>
    <recommendedName>
        <fullName evidence="3">B box-type domain-containing protein</fullName>
    </recommendedName>
</protein>
<dbReference type="EMBL" id="JAIWYP010000001">
    <property type="protein sequence ID" value="KAH3893229.1"/>
    <property type="molecule type" value="Genomic_DNA"/>
</dbReference>
<comment type="caution">
    <text evidence="4">The sequence shown here is derived from an EMBL/GenBank/DDBJ whole genome shotgun (WGS) entry which is preliminary data.</text>
</comment>
<keyword evidence="5" id="KW-1185">Reference proteome</keyword>
<dbReference type="PANTHER" id="PTHR25462:SF296">
    <property type="entry name" value="MEIOTIC P26, ISOFORM F"/>
    <property type="match status" value="1"/>
</dbReference>